<proteinExistence type="predicted"/>
<accession>A0A6I8PK00</accession>
<dbReference type="InterPro" id="IPR006600">
    <property type="entry name" value="HTH_CenpB_DNA-bd_dom"/>
</dbReference>
<dbReference type="GO" id="GO:0003677">
    <property type="term" value="F:DNA binding"/>
    <property type="evidence" value="ECO:0000318"/>
    <property type="project" value="GO_Central"/>
</dbReference>
<dbReference type="InterPro" id="IPR007889">
    <property type="entry name" value="HTH_Psq"/>
</dbReference>
<dbReference type="AlphaFoldDB" id="A0A6I8PK00"/>
<dbReference type="PANTHER" id="PTHR19303:SF26">
    <property type="entry name" value="TIGGER TRANSPOSABLE ELEMENT-DERIVED PROTEIN 1"/>
    <property type="match status" value="1"/>
</dbReference>
<dbReference type="Pfam" id="PF03221">
    <property type="entry name" value="HTH_Tnp_Tc5"/>
    <property type="match status" value="1"/>
</dbReference>
<dbReference type="SUPFAM" id="SSF46689">
    <property type="entry name" value="Homeodomain-like"/>
    <property type="match status" value="2"/>
</dbReference>
<reference evidence="6 7" key="1">
    <citation type="journal article" date="2008" name="Nature">
        <title>Genome analysis of the platypus reveals unique signatures of evolution.</title>
        <authorList>
            <person name="Warren W.C."/>
            <person name="Hillier L.W."/>
            <person name="Marshall Graves J.A."/>
            <person name="Birney E."/>
            <person name="Ponting C.P."/>
            <person name="Grutzner F."/>
            <person name="Belov K."/>
            <person name="Miller W."/>
            <person name="Clarke L."/>
            <person name="Chinwalla A.T."/>
            <person name="Yang S.P."/>
            <person name="Heger A."/>
            <person name="Locke D.P."/>
            <person name="Miethke P."/>
            <person name="Waters P.D."/>
            <person name="Veyrunes F."/>
            <person name="Fulton L."/>
            <person name="Fulton B."/>
            <person name="Graves T."/>
            <person name="Wallis J."/>
            <person name="Puente X.S."/>
            <person name="Lopez-Otin C."/>
            <person name="Ordonez G.R."/>
            <person name="Eichler E.E."/>
            <person name="Chen L."/>
            <person name="Cheng Z."/>
            <person name="Deakin J.E."/>
            <person name="Alsop A."/>
            <person name="Thompson K."/>
            <person name="Kirby P."/>
            <person name="Papenfuss A.T."/>
            <person name="Wakefield M.J."/>
            <person name="Olender T."/>
            <person name="Lancet D."/>
            <person name="Huttley G.A."/>
            <person name="Smit A.F."/>
            <person name="Pask A."/>
            <person name="Temple-Smith P."/>
            <person name="Batzer M.A."/>
            <person name="Walker J.A."/>
            <person name="Konkel M.K."/>
            <person name="Harris R.S."/>
            <person name="Whittington C.M."/>
            <person name="Wong E.S."/>
            <person name="Gemmell N.J."/>
            <person name="Buschiazzo E."/>
            <person name="Vargas Jentzsch I.M."/>
            <person name="Merkel A."/>
            <person name="Schmitz J."/>
            <person name="Zemann A."/>
            <person name="Churakov G."/>
            <person name="Kriegs J.O."/>
            <person name="Brosius J."/>
            <person name="Murchison E.P."/>
            <person name="Sachidanandam R."/>
            <person name="Smith C."/>
            <person name="Hannon G.J."/>
            <person name="Tsend-Ayush E."/>
            <person name="McMillan D."/>
            <person name="Attenborough R."/>
            <person name="Rens W."/>
            <person name="Ferguson-Smith M."/>
            <person name="Lefevre C.M."/>
            <person name="Sharp J.A."/>
            <person name="Nicholas K.R."/>
            <person name="Ray D.A."/>
            <person name="Kube M."/>
            <person name="Reinhardt R."/>
            <person name="Pringle T.H."/>
            <person name="Taylor J."/>
            <person name="Jones R.C."/>
            <person name="Nixon B."/>
            <person name="Dacheux J.L."/>
            <person name="Niwa H."/>
            <person name="Sekita Y."/>
            <person name="Huang X."/>
            <person name="Stark A."/>
            <person name="Kheradpour P."/>
            <person name="Kellis M."/>
            <person name="Flicek P."/>
            <person name="Chen Y."/>
            <person name="Webber C."/>
            <person name="Hardison R."/>
            <person name="Nelson J."/>
            <person name="Hallsworth-Pepin K."/>
            <person name="Delehaunty K."/>
            <person name="Markovic C."/>
            <person name="Minx P."/>
            <person name="Feng Y."/>
            <person name="Kremitzki C."/>
            <person name="Mitreva M."/>
            <person name="Glasscock J."/>
            <person name="Wylie T."/>
            <person name="Wohldmann P."/>
            <person name="Thiru P."/>
            <person name="Nhan M.N."/>
            <person name="Pohl C.S."/>
            <person name="Smith S.M."/>
            <person name="Hou S."/>
            <person name="Nefedov M."/>
            <person name="de Jong P.J."/>
            <person name="Renfree M.B."/>
            <person name="Mardis E.R."/>
            <person name="Wilson R.K."/>
        </authorList>
    </citation>
    <scope>NUCLEOTIDE SEQUENCE [LARGE SCALE GENOMIC DNA]</scope>
    <source>
        <strain evidence="6 7">Glennie</strain>
    </source>
</reference>
<dbReference type="Pfam" id="PF04218">
    <property type="entry name" value="CENP-B_N"/>
    <property type="match status" value="1"/>
</dbReference>
<dbReference type="PROSITE" id="PS51253">
    <property type="entry name" value="HTH_CENPB"/>
    <property type="match status" value="1"/>
</dbReference>
<dbReference type="OMA" id="HERTCDI"/>
<feature type="compositionally biased region" description="Basic and acidic residues" evidence="4">
    <location>
        <begin position="1"/>
        <end position="16"/>
    </location>
</feature>
<dbReference type="InterPro" id="IPR004875">
    <property type="entry name" value="DDE_SF_endonuclease_dom"/>
</dbReference>
<name>A0A6I8PK00_ORNAN</name>
<evidence type="ECO:0000256" key="3">
    <source>
        <dbReference type="ARBA" id="ARBA00023242"/>
    </source>
</evidence>
<dbReference type="Proteomes" id="UP000002279">
    <property type="component" value="Chromosome 5"/>
</dbReference>
<feature type="domain" description="HTH CENPB-type" evidence="5">
    <location>
        <begin position="128"/>
        <end position="210"/>
    </location>
</feature>
<reference evidence="6" key="2">
    <citation type="submission" date="2025-08" db="UniProtKB">
        <authorList>
            <consortium name="Ensembl"/>
        </authorList>
    </citation>
    <scope>IDENTIFICATION</scope>
    <source>
        <strain evidence="6">Glennie</strain>
    </source>
</reference>
<reference evidence="6" key="3">
    <citation type="submission" date="2025-09" db="UniProtKB">
        <authorList>
            <consortium name="Ensembl"/>
        </authorList>
    </citation>
    <scope>IDENTIFICATION</scope>
    <source>
        <strain evidence="6">Glennie</strain>
    </source>
</reference>
<evidence type="ECO:0000256" key="1">
    <source>
        <dbReference type="ARBA" id="ARBA00004123"/>
    </source>
</evidence>
<dbReference type="Ensembl" id="ENSOANT00000069082.1">
    <property type="protein sequence ID" value="ENSOANP00000052707.1"/>
    <property type="gene ID" value="ENSOANG00000036831.1"/>
</dbReference>
<evidence type="ECO:0000256" key="2">
    <source>
        <dbReference type="ARBA" id="ARBA00023125"/>
    </source>
</evidence>
<sequence length="624" mass="68537">MPRAERAPLAERDVAERPPATTRPDGSPRRPPPAAPRPAGWAADDRPAPAMRRKAAGAGAPGARPVKKRKAITLEQKLDVIGRYERHERTCDIMKATGFAEGTLRTIRANAEKIKEHCTAATPASACRSARTRPRRIERMERLLSAWIEAQTAGEAGTVLLGLNQSIRRKALAIYEDLKANYPDEEAPPFSASSGWFAGFKNRYLYNWRNAGTPGGPAGGGAAAGGGAGAAPGVGAAACFPRVLREIVEEGGYSPKQVFNLDDAGLFWKRLPARTYLSREEASAPGFRAARDRVTVMLGANVHGDCKLKPVVAYHAANPPALNGLVKHHLPVHFRPSKRGRVTGSIFSEYFSGPLHDELRLYCRRENIAFKILLVLDRAPGHPSCVAELSENVKVIFLPPDTASLLQPMDQGVFTVFRVYYLRRMLGELMEATAGEGRPSVREFWKGFNIKNAIDLLALAWTDVAPACLNGGWRNLLPQMVVDFRGLDGQLVLLRRLRAQCVTLAKEVGFDEVEAGDVEELLESHGEELSAEELLQLLAEVKAEGADEEDVDEAPFRELTQAVLSDSLQQIEEALCTLEEHDRNVERSGRIVREVKSLLTPYTELLKEKNKAAKKRRLTGTVFS</sequence>
<dbReference type="Gene3D" id="1.10.10.60">
    <property type="entry name" value="Homeodomain-like"/>
    <property type="match status" value="2"/>
</dbReference>
<dbReference type="Pfam" id="PF03184">
    <property type="entry name" value="DDE_1"/>
    <property type="match status" value="1"/>
</dbReference>
<dbReference type="PANTHER" id="PTHR19303">
    <property type="entry name" value="TRANSPOSON"/>
    <property type="match status" value="1"/>
</dbReference>
<evidence type="ECO:0000313" key="6">
    <source>
        <dbReference type="Ensembl" id="ENSOANP00000052707.1"/>
    </source>
</evidence>
<dbReference type="GeneTree" id="ENSGT00940000154420"/>
<gene>
    <name evidence="6" type="primary">LOC103169599</name>
</gene>
<dbReference type="InterPro" id="IPR050863">
    <property type="entry name" value="CenT-Element_Derived"/>
</dbReference>
<dbReference type="InterPro" id="IPR009057">
    <property type="entry name" value="Homeodomain-like_sf"/>
</dbReference>
<keyword evidence="3" id="KW-0539">Nucleus</keyword>
<comment type="subcellular location">
    <subcellularLocation>
        <location evidence="1">Nucleus</location>
    </subcellularLocation>
</comment>
<evidence type="ECO:0000259" key="5">
    <source>
        <dbReference type="PROSITE" id="PS51253"/>
    </source>
</evidence>
<keyword evidence="7" id="KW-1185">Reference proteome</keyword>
<keyword evidence="2" id="KW-0238">DNA-binding</keyword>
<dbReference type="Bgee" id="ENSOANG00000036831">
    <property type="expression patterns" value="Expressed in endometrium and 7 other cell types or tissues"/>
</dbReference>
<protein>
    <recommendedName>
        <fullName evidence="5">HTH CENPB-type domain-containing protein</fullName>
    </recommendedName>
</protein>
<dbReference type="GO" id="GO:0005634">
    <property type="term" value="C:nucleus"/>
    <property type="evidence" value="ECO:0000318"/>
    <property type="project" value="GO_Central"/>
</dbReference>
<feature type="region of interest" description="Disordered" evidence="4">
    <location>
        <begin position="1"/>
        <end position="67"/>
    </location>
</feature>
<evidence type="ECO:0000256" key="4">
    <source>
        <dbReference type="SAM" id="MobiDB-lite"/>
    </source>
</evidence>
<dbReference type="InParanoid" id="A0A6I8PK00"/>
<organism evidence="6 7">
    <name type="scientific">Ornithorhynchus anatinus</name>
    <name type="common">Duckbill platypus</name>
    <dbReference type="NCBI Taxonomy" id="9258"/>
    <lineage>
        <taxon>Eukaryota</taxon>
        <taxon>Metazoa</taxon>
        <taxon>Chordata</taxon>
        <taxon>Craniata</taxon>
        <taxon>Vertebrata</taxon>
        <taxon>Euteleostomi</taxon>
        <taxon>Mammalia</taxon>
        <taxon>Monotremata</taxon>
        <taxon>Ornithorhynchidae</taxon>
        <taxon>Ornithorhynchus</taxon>
    </lineage>
</organism>
<evidence type="ECO:0000313" key="7">
    <source>
        <dbReference type="Proteomes" id="UP000002279"/>
    </source>
</evidence>